<evidence type="ECO:0000256" key="1">
    <source>
        <dbReference type="SAM" id="MobiDB-lite"/>
    </source>
</evidence>
<reference evidence="3" key="1">
    <citation type="submission" date="2020-06" db="EMBL/GenBank/DDBJ databases">
        <title>Characterization of fructooligosaccharide metabolism and fructooligosaccharide-degrading enzymes in human commensal butyrate producers.</title>
        <authorList>
            <person name="Tanno H."/>
            <person name="Fujii T."/>
            <person name="Hirano K."/>
            <person name="Maeno S."/>
            <person name="Tonozuka T."/>
            <person name="Sakamoto M."/>
            <person name="Ohkuma M."/>
            <person name="Tochio T."/>
            <person name="Endo A."/>
        </authorList>
    </citation>
    <scope>NUCLEOTIDE SEQUENCE</scope>
    <source>
        <strain evidence="3">JCM 31265</strain>
    </source>
</reference>
<feature type="compositionally biased region" description="Low complexity" evidence="1">
    <location>
        <begin position="35"/>
        <end position="54"/>
    </location>
</feature>
<evidence type="ECO:0000256" key="2">
    <source>
        <dbReference type="SAM" id="SignalP"/>
    </source>
</evidence>
<feature type="chain" id="PRO_5042472106" description="Carbohydrate-binding domain-containing protein" evidence="2">
    <location>
        <begin position="32"/>
        <end position="616"/>
    </location>
</feature>
<sequence length="616" mass="63256">MRKNKYMRHIAGIRKCLAIGLTAAMCMAMLAGCSTSQSTSSTSDTEVTSDVSTETDADKESPNGSADAENTSVKTEMTVEEMQAAIDEAMSDAAIDITDMFTKRDLAGNYDESEAVKITLSGKTAACNSSNVQIEDGVVTIKAAGVYVLSGTLTDGTIVVDAGDDDKVQLVLDGVSIMAADYAAIYAKNADKVFVTLAEGAGNSLTVSGDYIQTDDNNVDAVIFAKCDLTLNGTGSLTVKDNTGHGIVSKDDLVVTGGTYTIYSQDHCLNGKDSVRIADGTFNLSCDEDGIHAGNDDQQDGYVYIEGGDINISVGDDAIHAEGLLIITGGDIDVSKSCEGVEGDKILVTGGDIDVISSDDGFNAAGGSSGSGDNHDGFGGGPGMDGVDMDADSDAYILITGGTININANGDGIDSNGYIGITGGSVHVLGPSDNGNGAMDYGICAAITGGEIVAVGGSGMAQGFGDESTQCSALVNFDEWIDAGETITLTDSDGKEVLSYKADKKFNSVVISTSDMKQGDNYTLTVGDQSSTFILDDITYSEGSGGMQRPGGNLDNGGMQRPGGNSDDGNMQRPGGNSDDGNMQRPDGDLDNGQNDSANGSSQNKDNSSSSDSMSI</sequence>
<name>A0AAI9K6I6_9FIRM</name>
<keyword evidence="2" id="KW-0732">Signal</keyword>
<dbReference type="Pfam" id="PF14262">
    <property type="entry name" value="Cthe_2159"/>
    <property type="match status" value="1"/>
</dbReference>
<feature type="region of interest" description="Disordered" evidence="1">
    <location>
        <begin position="541"/>
        <end position="616"/>
    </location>
</feature>
<evidence type="ECO:0000313" key="3">
    <source>
        <dbReference type="EMBL" id="GFO95331.1"/>
    </source>
</evidence>
<evidence type="ECO:0008006" key="5">
    <source>
        <dbReference type="Google" id="ProtNLM"/>
    </source>
</evidence>
<feature type="signal peptide" evidence="2">
    <location>
        <begin position="1"/>
        <end position="31"/>
    </location>
</feature>
<dbReference type="InterPro" id="IPR025584">
    <property type="entry name" value="Cthe_2159"/>
</dbReference>
<gene>
    <name evidence="3" type="ORF">COEU31_23770</name>
</gene>
<organism evidence="3 4">
    <name type="scientific">Coprococcus eutactus</name>
    <dbReference type="NCBI Taxonomy" id="33043"/>
    <lineage>
        <taxon>Bacteria</taxon>
        <taxon>Bacillati</taxon>
        <taxon>Bacillota</taxon>
        <taxon>Clostridia</taxon>
        <taxon>Lachnospirales</taxon>
        <taxon>Lachnospiraceae</taxon>
        <taxon>Coprococcus</taxon>
    </lineage>
</organism>
<dbReference type="AlphaFoldDB" id="A0AAI9K6I6"/>
<dbReference type="Proteomes" id="UP000660047">
    <property type="component" value="Unassembled WGS sequence"/>
</dbReference>
<dbReference type="RefSeq" id="WP_055224593.1">
    <property type="nucleotide sequence ID" value="NZ_BLYL01000016.1"/>
</dbReference>
<dbReference type="EMBL" id="BLYL01000016">
    <property type="protein sequence ID" value="GFO95331.1"/>
    <property type="molecule type" value="Genomic_DNA"/>
</dbReference>
<dbReference type="PROSITE" id="PS51257">
    <property type="entry name" value="PROKAR_LIPOPROTEIN"/>
    <property type="match status" value="1"/>
</dbReference>
<evidence type="ECO:0000313" key="4">
    <source>
        <dbReference type="Proteomes" id="UP000660047"/>
    </source>
</evidence>
<comment type="caution">
    <text evidence="3">The sequence shown here is derived from an EMBL/GenBank/DDBJ whole genome shotgun (WGS) entry which is preliminary data.</text>
</comment>
<accession>A0AAI9K6I6</accession>
<feature type="compositionally biased region" description="Low complexity" evidence="1">
    <location>
        <begin position="601"/>
        <end position="616"/>
    </location>
</feature>
<proteinExistence type="predicted"/>
<protein>
    <recommendedName>
        <fullName evidence="5">Carbohydrate-binding domain-containing protein</fullName>
    </recommendedName>
</protein>
<feature type="compositionally biased region" description="Polar residues" evidence="1">
    <location>
        <begin position="62"/>
        <end position="75"/>
    </location>
</feature>
<feature type="region of interest" description="Disordered" evidence="1">
    <location>
        <begin position="35"/>
        <end position="75"/>
    </location>
</feature>